<dbReference type="InterPro" id="IPR008928">
    <property type="entry name" value="6-hairpin_glycosidase_sf"/>
</dbReference>
<proteinExistence type="inferred from homology"/>
<dbReference type="InterPro" id="IPR004888">
    <property type="entry name" value="Glycoside_hydrolase_63"/>
</dbReference>
<accession>A0A1C3PC71</accession>
<keyword evidence="2" id="KW-0378">Hydrolase</keyword>
<dbReference type="PANTHER" id="PTHR10412:SF11">
    <property type="entry name" value="MANNOSYL-OLIGOSACCHARIDE GLUCOSIDASE"/>
    <property type="match status" value="1"/>
</dbReference>
<dbReference type="Pfam" id="PF22422">
    <property type="entry name" value="MGH1-like_GH"/>
    <property type="match status" value="1"/>
</dbReference>
<sequence length="360" mass="40605">MQTTGVTQPPMIAEAVVRIGEVLDPARRRDFYHAVYPGLVRYHCWLYRERDPDDTGLVALVHSWESGMDNTPTWMELTRRAAPIPLKLIRRLNGDSALDALRRDNKEVPAGQRLSATDLFTLYHLVGELRDARYDFRRIRASRVPLVQDVAFNAILARANDHLRDISTEIGEKLPDQLLRSARRTRAAFATLFADGMYWSRDARSGKLIRRPTIAGFLALYAGVVPPSGVEDLVTRMTAQRFWPTHGIASTPTDDPDFQPRCYWQGPVWVNMNWLLADGLDRAGRGELAELLRTDTISMIAGAEGLYEYYSPFDGAGVGSNHFSWTAALLLDLLDGRRPTHHMPSARKVLDGEHLSRRDG</sequence>
<dbReference type="GO" id="GO:0006487">
    <property type="term" value="P:protein N-linked glycosylation"/>
    <property type="evidence" value="ECO:0007669"/>
    <property type="project" value="TreeGrafter"/>
</dbReference>
<dbReference type="PANTHER" id="PTHR10412">
    <property type="entry name" value="MANNOSYL-OLIGOSACCHARIDE GLUCOSIDASE"/>
    <property type="match status" value="1"/>
</dbReference>
<keyword evidence="3" id="KW-0326">Glycosidase</keyword>
<evidence type="ECO:0000259" key="4">
    <source>
        <dbReference type="Pfam" id="PF22422"/>
    </source>
</evidence>
<dbReference type="EMBL" id="FLUV01002216">
    <property type="protein sequence ID" value="SBW27414.1"/>
    <property type="molecule type" value="Genomic_DNA"/>
</dbReference>
<dbReference type="SUPFAM" id="SSF48208">
    <property type="entry name" value="Six-hairpin glycosidases"/>
    <property type="match status" value="1"/>
</dbReference>
<evidence type="ECO:0000313" key="5">
    <source>
        <dbReference type="EMBL" id="SBW27414.1"/>
    </source>
</evidence>
<evidence type="ECO:0000256" key="3">
    <source>
        <dbReference type="ARBA" id="ARBA00023295"/>
    </source>
</evidence>
<organism evidence="5 6">
    <name type="scientific">Candidatus Protofrankia californiensis</name>
    <dbReference type="NCBI Taxonomy" id="1839754"/>
    <lineage>
        <taxon>Bacteria</taxon>
        <taxon>Bacillati</taxon>
        <taxon>Actinomycetota</taxon>
        <taxon>Actinomycetes</taxon>
        <taxon>Frankiales</taxon>
        <taxon>Frankiaceae</taxon>
        <taxon>Protofrankia</taxon>
    </lineage>
</organism>
<dbReference type="InterPro" id="IPR054491">
    <property type="entry name" value="MGH1-like_GH"/>
</dbReference>
<evidence type="ECO:0000256" key="1">
    <source>
        <dbReference type="ARBA" id="ARBA00010833"/>
    </source>
</evidence>
<comment type="similarity">
    <text evidence="1">Belongs to the glycosyl hydrolase 63 family.</text>
</comment>
<keyword evidence="6" id="KW-1185">Reference proteome</keyword>
<dbReference type="InterPro" id="IPR012341">
    <property type="entry name" value="6hp_glycosidase-like_sf"/>
</dbReference>
<dbReference type="Gene3D" id="1.50.10.10">
    <property type="match status" value="1"/>
</dbReference>
<dbReference type="GO" id="GO:0004573">
    <property type="term" value="F:Glc3Man9GlcNAc2 oligosaccharide glucosidase activity"/>
    <property type="evidence" value="ECO:0007669"/>
    <property type="project" value="InterPro"/>
</dbReference>
<protein>
    <recommendedName>
        <fullName evidence="4">Mannosylglycerate hydrolase MGH1-like glycoside hydrolase domain-containing protein</fullName>
    </recommendedName>
</protein>
<gene>
    <name evidence="5" type="ORF">FDG2_5306</name>
</gene>
<dbReference type="AlphaFoldDB" id="A0A1C3PC71"/>
<evidence type="ECO:0000256" key="2">
    <source>
        <dbReference type="ARBA" id="ARBA00022801"/>
    </source>
</evidence>
<feature type="domain" description="Mannosylglycerate hydrolase MGH1-like glycoside hydrolase" evidence="4">
    <location>
        <begin position="2"/>
        <end position="326"/>
    </location>
</feature>
<evidence type="ECO:0000313" key="6">
    <source>
        <dbReference type="Proteomes" id="UP000199013"/>
    </source>
</evidence>
<dbReference type="Proteomes" id="UP000199013">
    <property type="component" value="Unassembled WGS sequence"/>
</dbReference>
<dbReference type="GO" id="GO:0009311">
    <property type="term" value="P:oligosaccharide metabolic process"/>
    <property type="evidence" value="ECO:0007669"/>
    <property type="project" value="InterPro"/>
</dbReference>
<reference evidence="6" key="1">
    <citation type="submission" date="2016-02" db="EMBL/GenBank/DDBJ databases">
        <authorList>
            <person name="Wibberg D."/>
        </authorList>
    </citation>
    <scope>NUCLEOTIDE SEQUENCE [LARGE SCALE GENOMIC DNA]</scope>
</reference>
<name>A0A1C3PC71_9ACTN</name>